<evidence type="ECO:0000259" key="3">
    <source>
        <dbReference type="SMART" id="SM00909"/>
    </source>
</evidence>
<dbReference type="PROSITE" id="PS51257">
    <property type="entry name" value="PROKAR_LIPOPROTEIN"/>
    <property type="match status" value="1"/>
</dbReference>
<comment type="caution">
    <text evidence="4">The sequence shown here is derived from an EMBL/GenBank/DDBJ whole genome shotgun (WGS) entry which is preliminary data.</text>
</comment>
<gene>
    <name evidence="4" type="ORF">NBM05_00845</name>
</gene>
<dbReference type="AlphaFoldDB" id="A0A9X2HAI9"/>
<feature type="chain" id="PRO_5040812241" evidence="2">
    <location>
        <begin position="26"/>
        <end position="306"/>
    </location>
</feature>
<dbReference type="RefSeq" id="WP_254164327.1">
    <property type="nucleotide sequence ID" value="NZ_JANAFB010000001.1"/>
</dbReference>
<evidence type="ECO:0000256" key="2">
    <source>
        <dbReference type="SAM" id="SignalP"/>
    </source>
</evidence>
<keyword evidence="5" id="KW-1185">Reference proteome</keyword>
<proteinExistence type="predicted"/>
<dbReference type="SMART" id="SM00909">
    <property type="entry name" value="Germane"/>
    <property type="match status" value="1"/>
</dbReference>
<dbReference type="Pfam" id="PF10646">
    <property type="entry name" value="Germane"/>
    <property type="match status" value="1"/>
</dbReference>
<dbReference type="EMBL" id="JANAFB010000001">
    <property type="protein sequence ID" value="MCP3424620.1"/>
    <property type="molecule type" value="Genomic_DNA"/>
</dbReference>
<dbReference type="InterPro" id="IPR019606">
    <property type="entry name" value="GerMN"/>
</dbReference>
<reference evidence="4" key="1">
    <citation type="submission" date="2022-06" db="EMBL/GenBank/DDBJ databases">
        <title>Rothia sp. isolated from sandalwood seedling.</title>
        <authorList>
            <person name="Tuikhar N."/>
            <person name="Kirdat K."/>
            <person name="Thorat V."/>
            <person name="Swetha P."/>
            <person name="Padma S."/>
            <person name="Sundararaj R."/>
            <person name="Yadav A."/>
        </authorList>
    </citation>
    <scope>NUCLEOTIDE SEQUENCE</scope>
    <source>
        <strain evidence="4">AR01</strain>
    </source>
</reference>
<evidence type="ECO:0000313" key="5">
    <source>
        <dbReference type="Proteomes" id="UP001139502"/>
    </source>
</evidence>
<feature type="signal peptide" evidence="2">
    <location>
        <begin position="1"/>
        <end position="25"/>
    </location>
</feature>
<accession>A0A9X2HAI9</accession>
<protein>
    <submittedName>
        <fullName evidence="4">GerMN domain-containing protein</fullName>
    </submittedName>
</protein>
<organism evidence="4 5">
    <name type="scientific">Rothia santali</name>
    <dbReference type="NCBI Taxonomy" id="2949643"/>
    <lineage>
        <taxon>Bacteria</taxon>
        <taxon>Bacillati</taxon>
        <taxon>Actinomycetota</taxon>
        <taxon>Actinomycetes</taxon>
        <taxon>Micrococcales</taxon>
        <taxon>Micrococcaceae</taxon>
        <taxon>Rothia</taxon>
    </lineage>
</organism>
<keyword evidence="2" id="KW-0732">Signal</keyword>
<feature type="domain" description="GerMN" evidence="3">
    <location>
        <begin position="78"/>
        <end position="175"/>
    </location>
</feature>
<dbReference type="Proteomes" id="UP001139502">
    <property type="component" value="Unassembled WGS sequence"/>
</dbReference>
<sequence>MAPRFARPAAIACVALLAVSGCSLLDGPEEDPSGSLRDSSSSLSVPLYWIGQPGPSPHLFREYVPLAPDETTAPGDVVAIAVSMMSRMRPADPDYENPWSPASSVGSSVSSDGTLTLDVSSDMFPEDLDADAARMALQQLIYTATATASSANVLGPDGTGSVVVLVDGRAGHSFAGKTLGSPMGRDDGARAPLWVIDPAFGQVHSREVGFKLVAERVAATVHWRLSDADGTIEEQVVDLHDDGSGPHEIQFDRVLEPGDYTIEAFVPNEDVYEERLVDPSEPVSIWDDHDFTVSDGDVDVPTPQDA</sequence>
<name>A0A9X2HAI9_9MICC</name>
<feature type="region of interest" description="Disordered" evidence="1">
    <location>
        <begin position="287"/>
        <end position="306"/>
    </location>
</feature>
<evidence type="ECO:0000256" key="1">
    <source>
        <dbReference type="SAM" id="MobiDB-lite"/>
    </source>
</evidence>
<evidence type="ECO:0000313" key="4">
    <source>
        <dbReference type="EMBL" id="MCP3424620.1"/>
    </source>
</evidence>